<organism evidence="2">
    <name type="scientific">Anguilla anguilla</name>
    <name type="common">European freshwater eel</name>
    <name type="synonym">Muraena anguilla</name>
    <dbReference type="NCBI Taxonomy" id="7936"/>
    <lineage>
        <taxon>Eukaryota</taxon>
        <taxon>Metazoa</taxon>
        <taxon>Chordata</taxon>
        <taxon>Craniata</taxon>
        <taxon>Vertebrata</taxon>
        <taxon>Euteleostomi</taxon>
        <taxon>Actinopterygii</taxon>
        <taxon>Neopterygii</taxon>
        <taxon>Teleostei</taxon>
        <taxon>Anguilliformes</taxon>
        <taxon>Anguillidae</taxon>
        <taxon>Anguilla</taxon>
    </lineage>
</organism>
<feature type="region of interest" description="Disordered" evidence="1">
    <location>
        <begin position="1"/>
        <end position="28"/>
    </location>
</feature>
<dbReference type="EMBL" id="GBXM01013797">
    <property type="protein sequence ID" value="JAH94780.1"/>
    <property type="molecule type" value="Transcribed_RNA"/>
</dbReference>
<reference evidence="2" key="2">
    <citation type="journal article" date="2015" name="Fish Shellfish Immunol.">
        <title>Early steps in the European eel (Anguilla anguilla)-Vibrio vulnificus interaction in the gills: Role of the RtxA13 toxin.</title>
        <authorList>
            <person name="Callol A."/>
            <person name="Pajuelo D."/>
            <person name="Ebbesson L."/>
            <person name="Teles M."/>
            <person name="MacKenzie S."/>
            <person name="Amaro C."/>
        </authorList>
    </citation>
    <scope>NUCLEOTIDE SEQUENCE</scope>
</reference>
<protein>
    <submittedName>
        <fullName evidence="2">Uncharacterized protein</fullName>
    </submittedName>
</protein>
<reference evidence="2" key="1">
    <citation type="submission" date="2014-11" db="EMBL/GenBank/DDBJ databases">
        <authorList>
            <person name="Amaro Gonzalez C."/>
        </authorList>
    </citation>
    <scope>NUCLEOTIDE SEQUENCE</scope>
</reference>
<evidence type="ECO:0000313" key="2">
    <source>
        <dbReference type="EMBL" id="JAH94780.1"/>
    </source>
</evidence>
<proteinExistence type="predicted"/>
<sequence length="99" mass="11508">MEPLTTQKKQKQKTMVTDKQVQRKRERVDRGEGGRVICHLCKEALKANVELTPGDGVWAWQLSRGNMDLHDLLFFPPPHPLKFKTKIQQTNKKNRLFGL</sequence>
<name>A0A0E9WYV6_ANGAN</name>
<evidence type="ECO:0000256" key="1">
    <source>
        <dbReference type="SAM" id="MobiDB-lite"/>
    </source>
</evidence>
<dbReference type="AlphaFoldDB" id="A0A0E9WYV6"/>
<accession>A0A0E9WYV6</accession>